<keyword evidence="5" id="KW-0175">Coiled coil</keyword>
<evidence type="ECO:0000256" key="5">
    <source>
        <dbReference type="SAM" id="Coils"/>
    </source>
</evidence>
<reference evidence="8" key="1">
    <citation type="submission" date="2021-02" db="EMBL/GenBank/DDBJ databases">
        <authorList>
            <person name="Dougan E. K."/>
            <person name="Rhodes N."/>
            <person name="Thang M."/>
            <person name="Chan C."/>
        </authorList>
    </citation>
    <scope>NUCLEOTIDE SEQUENCE</scope>
</reference>
<keyword evidence="2" id="KW-0812">Transmembrane</keyword>
<name>A0A813I516_POLGL</name>
<evidence type="ECO:0000256" key="3">
    <source>
        <dbReference type="ARBA" id="ARBA00022989"/>
    </source>
</evidence>
<dbReference type="Pfam" id="PF00520">
    <property type="entry name" value="Ion_trans"/>
    <property type="match status" value="1"/>
</dbReference>
<evidence type="ECO:0000256" key="4">
    <source>
        <dbReference type="ARBA" id="ARBA00023136"/>
    </source>
</evidence>
<feature type="region of interest" description="Disordered" evidence="6">
    <location>
        <begin position="1"/>
        <end position="64"/>
    </location>
</feature>
<accession>A0A813I516</accession>
<sequence>AMMPVLTHEEDLESEVSSSSRARCFPCWQRRQYKRSASRDNEEEEELTAPESDDSEETDEEENIFQKELRLKSELAKCEAVQKHDADRLHELKSTWDQRVQQIKEEMEELQGEAEDLEQEIEDLEHPEAAVGRRPGPRCLRFVDGQLFTVVSFMVILANVFLIFRELTDDSNARLYSELDNVFLLFYIVELSLRAMLCQKELLVGPISRVWWNWLDLTIVLAGILDQWLLPACSVSGSSSLDFFKYVRMLRVARVARILKIVSSRMQIFRGPKEKGSFASSASLICTDTGAHRFLFIYITQPQFLKMSDMRGLIIAGNKCDRDVARSNVDSYEPMKARLLAKDNAHSIDAPRTSALLSRLQAARRLMLRMMLLRLQHAEVHWMSHPGFKQEERKATPEISVNVTATAAEPHGFKEAADAQEAMAGLGLATEVQVLLHLLGKFVGEAKENLQKTLDKTENPYAPDTLGDTEEACPNGTLHLANF</sequence>
<dbReference type="Gene3D" id="1.20.120.350">
    <property type="entry name" value="Voltage-gated potassium channels. Chain C"/>
    <property type="match status" value="1"/>
</dbReference>
<proteinExistence type="predicted"/>
<dbReference type="AlphaFoldDB" id="A0A813I516"/>
<evidence type="ECO:0000256" key="1">
    <source>
        <dbReference type="ARBA" id="ARBA00004141"/>
    </source>
</evidence>
<dbReference type="SUPFAM" id="SSF81324">
    <property type="entry name" value="Voltage-gated potassium channels"/>
    <property type="match status" value="1"/>
</dbReference>
<evidence type="ECO:0000256" key="6">
    <source>
        <dbReference type="SAM" id="MobiDB-lite"/>
    </source>
</evidence>
<feature type="non-terminal residue" evidence="8">
    <location>
        <position position="1"/>
    </location>
</feature>
<evidence type="ECO:0000259" key="7">
    <source>
        <dbReference type="Pfam" id="PF00520"/>
    </source>
</evidence>
<dbReference type="GO" id="GO:0005216">
    <property type="term" value="F:monoatomic ion channel activity"/>
    <property type="evidence" value="ECO:0007669"/>
    <property type="project" value="InterPro"/>
</dbReference>
<protein>
    <recommendedName>
        <fullName evidence="7">Ion transport domain-containing protein</fullName>
    </recommendedName>
</protein>
<feature type="compositionally biased region" description="Acidic residues" evidence="6">
    <location>
        <begin position="41"/>
        <end position="63"/>
    </location>
</feature>
<keyword evidence="3" id="KW-1133">Transmembrane helix</keyword>
<feature type="domain" description="Ion transport" evidence="7">
    <location>
        <begin position="147"/>
        <end position="263"/>
    </location>
</feature>
<comment type="caution">
    <text evidence="8">The sequence shown here is derived from an EMBL/GenBank/DDBJ whole genome shotgun (WGS) entry which is preliminary data.</text>
</comment>
<dbReference type="InterPro" id="IPR027359">
    <property type="entry name" value="Volt_channel_dom_sf"/>
</dbReference>
<evidence type="ECO:0000256" key="2">
    <source>
        <dbReference type="ARBA" id="ARBA00022692"/>
    </source>
</evidence>
<organism evidence="8 9">
    <name type="scientific">Polarella glacialis</name>
    <name type="common">Dinoflagellate</name>
    <dbReference type="NCBI Taxonomy" id="89957"/>
    <lineage>
        <taxon>Eukaryota</taxon>
        <taxon>Sar</taxon>
        <taxon>Alveolata</taxon>
        <taxon>Dinophyceae</taxon>
        <taxon>Suessiales</taxon>
        <taxon>Suessiaceae</taxon>
        <taxon>Polarella</taxon>
    </lineage>
</organism>
<evidence type="ECO:0000313" key="8">
    <source>
        <dbReference type="EMBL" id="CAE8645161.1"/>
    </source>
</evidence>
<dbReference type="Proteomes" id="UP000626109">
    <property type="component" value="Unassembled WGS sequence"/>
</dbReference>
<dbReference type="GO" id="GO:0016020">
    <property type="term" value="C:membrane"/>
    <property type="evidence" value="ECO:0007669"/>
    <property type="project" value="UniProtKB-SubCell"/>
</dbReference>
<evidence type="ECO:0000313" key="9">
    <source>
        <dbReference type="Proteomes" id="UP000626109"/>
    </source>
</evidence>
<comment type="subcellular location">
    <subcellularLocation>
        <location evidence="1">Membrane</location>
        <topology evidence="1">Multi-pass membrane protein</topology>
    </subcellularLocation>
</comment>
<keyword evidence="4" id="KW-0472">Membrane</keyword>
<feature type="coiled-coil region" evidence="5">
    <location>
        <begin position="93"/>
        <end position="127"/>
    </location>
</feature>
<dbReference type="EMBL" id="CAJNNW010003202">
    <property type="protein sequence ID" value="CAE8645161.1"/>
    <property type="molecule type" value="Genomic_DNA"/>
</dbReference>
<dbReference type="InterPro" id="IPR005821">
    <property type="entry name" value="Ion_trans_dom"/>
</dbReference>
<gene>
    <name evidence="8" type="ORF">PGLA2088_LOCUS3670</name>
</gene>